<dbReference type="EMBL" id="CP136891">
    <property type="protein sequence ID" value="WOK97851.1"/>
    <property type="molecule type" value="Genomic_DNA"/>
</dbReference>
<evidence type="ECO:0000313" key="4">
    <source>
        <dbReference type="Proteomes" id="UP001327560"/>
    </source>
</evidence>
<protein>
    <submittedName>
        <fullName evidence="3">DNA (Cytosine-5)-methyltransferase 1B-like</fullName>
    </submittedName>
</protein>
<dbReference type="Gene3D" id="2.30.30.490">
    <property type="match status" value="1"/>
</dbReference>
<organism evidence="3 4">
    <name type="scientific">Canna indica</name>
    <name type="common">Indian-shot</name>
    <dbReference type="NCBI Taxonomy" id="4628"/>
    <lineage>
        <taxon>Eukaryota</taxon>
        <taxon>Viridiplantae</taxon>
        <taxon>Streptophyta</taxon>
        <taxon>Embryophyta</taxon>
        <taxon>Tracheophyta</taxon>
        <taxon>Spermatophyta</taxon>
        <taxon>Magnoliopsida</taxon>
        <taxon>Liliopsida</taxon>
        <taxon>Zingiberales</taxon>
        <taxon>Cannaceae</taxon>
        <taxon>Canna</taxon>
    </lineage>
</organism>
<accession>A0AAQ3JXG0</accession>
<feature type="domain" description="BAH" evidence="2">
    <location>
        <begin position="1"/>
        <end position="47"/>
    </location>
</feature>
<feature type="transmembrane region" description="Helical" evidence="1">
    <location>
        <begin position="132"/>
        <end position="151"/>
    </location>
</feature>
<dbReference type="InterPro" id="IPR001025">
    <property type="entry name" value="BAH_dom"/>
</dbReference>
<evidence type="ECO:0000259" key="2">
    <source>
        <dbReference type="PROSITE" id="PS51038"/>
    </source>
</evidence>
<keyword evidence="1" id="KW-1133">Transmembrane helix</keyword>
<dbReference type="AlphaFoldDB" id="A0AAQ3JXG0"/>
<dbReference type="GO" id="GO:0003682">
    <property type="term" value="F:chromatin binding"/>
    <property type="evidence" value="ECO:0007669"/>
    <property type="project" value="InterPro"/>
</dbReference>
<name>A0AAQ3JXG0_9LILI</name>
<dbReference type="InterPro" id="IPR043151">
    <property type="entry name" value="BAH_sf"/>
</dbReference>
<evidence type="ECO:0000313" key="3">
    <source>
        <dbReference type="EMBL" id="WOK97851.1"/>
    </source>
</evidence>
<dbReference type="PROSITE" id="PS51038">
    <property type="entry name" value="BAH"/>
    <property type="match status" value="1"/>
</dbReference>
<proteinExistence type="predicted"/>
<dbReference type="Proteomes" id="UP001327560">
    <property type="component" value="Chromosome 2"/>
</dbReference>
<sequence>MCSLIEGICQVRKKIDLPNLELPVVFDHVFFCEYSYDPIKGALKQLPAHVKVTSLIGKADLAASRKNKGKGKCDDILQDSSGKWNDVPRENRLATLDIFAGCGSLSEGLQQSGKSCIQGWNPGGFKIANQCFLSLASYLFWLLSFLSIYFLN</sequence>
<keyword evidence="1" id="KW-0472">Membrane</keyword>
<keyword evidence="1" id="KW-0812">Transmembrane</keyword>
<keyword evidence="4" id="KW-1185">Reference proteome</keyword>
<reference evidence="3 4" key="1">
    <citation type="submission" date="2023-10" db="EMBL/GenBank/DDBJ databases">
        <title>Chromosome-scale genome assembly provides insights into flower coloration mechanisms of Canna indica.</title>
        <authorList>
            <person name="Li C."/>
        </authorList>
    </citation>
    <scope>NUCLEOTIDE SEQUENCE [LARGE SCALE GENOMIC DNA]</scope>
    <source>
        <tissue evidence="3">Flower</tissue>
    </source>
</reference>
<gene>
    <name evidence="3" type="ORF">Cni_G06559</name>
</gene>
<evidence type="ECO:0000256" key="1">
    <source>
        <dbReference type="SAM" id="Phobius"/>
    </source>
</evidence>